<proteinExistence type="predicted"/>
<dbReference type="AlphaFoldDB" id="A0A0A9EW54"/>
<evidence type="ECO:0000313" key="1">
    <source>
        <dbReference type="EMBL" id="JAE04332.1"/>
    </source>
</evidence>
<organism evidence="1">
    <name type="scientific">Arundo donax</name>
    <name type="common">Giant reed</name>
    <name type="synonym">Donax arundinaceus</name>
    <dbReference type="NCBI Taxonomy" id="35708"/>
    <lineage>
        <taxon>Eukaryota</taxon>
        <taxon>Viridiplantae</taxon>
        <taxon>Streptophyta</taxon>
        <taxon>Embryophyta</taxon>
        <taxon>Tracheophyta</taxon>
        <taxon>Spermatophyta</taxon>
        <taxon>Magnoliopsida</taxon>
        <taxon>Liliopsida</taxon>
        <taxon>Poales</taxon>
        <taxon>Poaceae</taxon>
        <taxon>PACMAD clade</taxon>
        <taxon>Arundinoideae</taxon>
        <taxon>Arundineae</taxon>
        <taxon>Arundo</taxon>
    </lineage>
</organism>
<accession>A0A0A9EW54</accession>
<sequence length="46" mass="5110">MRNSGSSLDWGSMATAISAQTINSTYRCEGMCQISLNPWSGMIHWE</sequence>
<reference evidence="1" key="2">
    <citation type="journal article" date="2015" name="Data Brief">
        <title>Shoot transcriptome of the giant reed, Arundo donax.</title>
        <authorList>
            <person name="Barrero R.A."/>
            <person name="Guerrero F.D."/>
            <person name="Moolhuijzen P."/>
            <person name="Goolsby J.A."/>
            <person name="Tidwell J."/>
            <person name="Bellgard S.E."/>
            <person name="Bellgard M.I."/>
        </authorList>
    </citation>
    <scope>NUCLEOTIDE SEQUENCE</scope>
    <source>
        <tissue evidence="1">Shoot tissue taken approximately 20 cm above the soil surface</tissue>
    </source>
</reference>
<dbReference type="EMBL" id="GBRH01193564">
    <property type="protein sequence ID" value="JAE04332.1"/>
    <property type="molecule type" value="Transcribed_RNA"/>
</dbReference>
<reference evidence="1" key="1">
    <citation type="submission" date="2014-09" db="EMBL/GenBank/DDBJ databases">
        <authorList>
            <person name="Magalhaes I.L.F."/>
            <person name="Oliveira U."/>
            <person name="Santos F.R."/>
            <person name="Vidigal T.H.D.A."/>
            <person name="Brescovit A.D."/>
            <person name="Santos A.J."/>
        </authorList>
    </citation>
    <scope>NUCLEOTIDE SEQUENCE</scope>
    <source>
        <tissue evidence="1">Shoot tissue taken approximately 20 cm above the soil surface</tissue>
    </source>
</reference>
<name>A0A0A9EW54_ARUDO</name>
<protein>
    <submittedName>
        <fullName evidence="1">Pco087306</fullName>
    </submittedName>
</protein>